<feature type="region of interest" description="Disordered" evidence="5">
    <location>
        <begin position="1128"/>
        <end position="1179"/>
    </location>
</feature>
<proteinExistence type="predicted"/>
<comment type="caution">
    <text evidence="7">The sequence shown here is derived from an EMBL/GenBank/DDBJ whole genome shotgun (WGS) entry which is preliminary data.</text>
</comment>
<feature type="domain" description="S1 motif" evidence="6">
    <location>
        <begin position="311"/>
        <end position="380"/>
    </location>
</feature>
<feature type="domain" description="S1 motif" evidence="6">
    <location>
        <begin position="719"/>
        <end position="790"/>
    </location>
</feature>
<feature type="compositionally biased region" description="Basic and acidic residues" evidence="5">
    <location>
        <begin position="11"/>
        <end position="22"/>
    </location>
</feature>
<feature type="region of interest" description="Disordered" evidence="5">
    <location>
        <begin position="1073"/>
        <end position="1115"/>
    </location>
</feature>
<feature type="compositionally biased region" description="Basic and acidic residues" evidence="5">
    <location>
        <begin position="34"/>
        <end position="44"/>
    </location>
</feature>
<feature type="domain" description="S1 motif" evidence="6">
    <location>
        <begin position="888"/>
        <end position="958"/>
    </location>
</feature>
<dbReference type="Gene3D" id="2.40.50.140">
    <property type="entry name" value="Nucleic acid-binding proteins"/>
    <property type="match status" value="5"/>
</dbReference>
<evidence type="ECO:0000256" key="2">
    <source>
        <dbReference type="ARBA" id="ARBA00022552"/>
    </source>
</evidence>
<evidence type="ECO:0000256" key="1">
    <source>
        <dbReference type="ARBA" id="ARBA00004604"/>
    </source>
</evidence>
<gene>
    <name evidence="7" type="ORF">EVOR1521_LOCUS5753</name>
</gene>
<comment type="subcellular location">
    <subcellularLocation>
        <location evidence="1">Nucleus</location>
        <location evidence="1">Nucleolus</location>
    </subcellularLocation>
</comment>
<dbReference type="PROSITE" id="PS50126">
    <property type="entry name" value="S1"/>
    <property type="match status" value="7"/>
</dbReference>
<dbReference type="InterPro" id="IPR003029">
    <property type="entry name" value="S1_domain"/>
</dbReference>
<feature type="domain" description="S1 motif" evidence="6">
    <location>
        <begin position="398"/>
        <end position="467"/>
    </location>
</feature>
<feature type="domain" description="S1 motif" evidence="6">
    <location>
        <begin position="486"/>
        <end position="549"/>
    </location>
</feature>
<reference evidence="7" key="1">
    <citation type="submission" date="2023-08" db="EMBL/GenBank/DDBJ databases">
        <authorList>
            <person name="Chen Y."/>
            <person name="Shah S."/>
            <person name="Dougan E. K."/>
            <person name="Thang M."/>
            <person name="Chan C."/>
        </authorList>
    </citation>
    <scope>NUCLEOTIDE SEQUENCE</scope>
</reference>
<feature type="compositionally biased region" description="Basic and acidic residues" evidence="5">
    <location>
        <begin position="1089"/>
        <end position="1099"/>
    </location>
</feature>
<dbReference type="InterPro" id="IPR012340">
    <property type="entry name" value="NA-bd_OB-fold"/>
</dbReference>
<protein>
    <recommendedName>
        <fullName evidence="6">S1 motif domain-containing protein</fullName>
    </recommendedName>
</protein>
<feature type="compositionally biased region" description="Basic and acidic residues" evidence="5">
    <location>
        <begin position="1157"/>
        <end position="1178"/>
    </location>
</feature>
<dbReference type="GO" id="GO:0006364">
    <property type="term" value="P:rRNA processing"/>
    <property type="evidence" value="ECO:0007669"/>
    <property type="project" value="UniProtKB-KW"/>
</dbReference>
<dbReference type="InterPro" id="IPR011990">
    <property type="entry name" value="TPR-like_helical_dom_sf"/>
</dbReference>
<evidence type="ECO:0000313" key="7">
    <source>
        <dbReference type="EMBL" id="CAJ1376781.1"/>
    </source>
</evidence>
<keyword evidence="8" id="KW-1185">Reference proteome</keyword>
<dbReference type="PANTHER" id="PTHR23270">
    <property type="entry name" value="PROGRAMMED CELL DEATH PROTEIN 11 PRE-RRNA PROCESSING PROTEIN RRP5"/>
    <property type="match status" value="1"/>
</dbReference>
<dbReference type="Pfam" id="PF00575">
    <property type="entry name" value="S1"/>
    <property type="match status" value="2"/>
</dbReference>
<dbReference type="GO" id="GO:0032040">
    <property type="term" value="C:small-subunit processome"/>
    <property type="evidence" value="ECO:0007669"/>
    <property type="project" value="TreeGrafter"/>
</dbReference>
<dbReference type="SUPFAM" id="SSF48452">
    <property type="entry name" value="TPR-like"/>
    <property type="match status" value="2"/>
</dbReference>
<organism evidence="7 8">
    <name type="scientific">Effrenium voratum</name>
    <dbReference type="NCBI Taxonomy" id="2562239"/>
    <lineage>
        <taxon>Eukaryota</taxon>
        <taxon>Sar</taxon>
        <taxon>Alveolata</taxon>
        <taxon>Dinophyceae</taxon>
        <taxon>Suessiales</taxon>
        <taxon>Symbiodiniaceae</taxon>
        <taxon>Effrenium</taxon>
    </lineage>
</organism>
<dbReference type="InterPro" id="IPR045209">
    <property type="entry name" value="Rrp5"/>
</dbReference>
<dbReference type="InterPro" id="IPR003107">
    <property type="entry name" value="HAT"/>
</dbReference>
<evidence type="ECO:0000256" key="5">
    <source>
        <dbReference type="SAM" id="MobiDB-lite"/>
    </source>
</evidence>
<feature type="domain" description="S1 motif" evidence="6">
    <location>
        <begin position="974"/>
        <end position="1042"/>
    </location>
</feature>
<keyword evidence="4" id="KW-0539">Nucleus</keyword>
<feature type="compositionally biased region" description="Basic and acidic residues" evidence="5">
    <location>
        <begin position="869"/>
        <end position="884"/>
    </location>
</feature>
<dbReference type="GO" id="GO:0003723">
    <property type="term" value="F:RNA binding"/>
    <property type="evidence" value="ECO:0007669"/>
    <property type="project" value="TreeGrafter"/>
</dbReference>
<accession>A0AA36HWR9</accession>
<dbReference type="Pfam" id="PF23459">
    <property type="entry name" value="S1_RRP5"/>
    <property type="match status" value="1"/>
</dbReference>
<feature type="compositionally biased region" description="Acidic residues" evidence="5">
    <location>
        <begin position="1100"/>
        <end position="1109"/>
    </location>
</feature>
<dbReference type="Proteomes" id="UP001178507">
    <property type="component" value="Unassembled WGS sequence"/>
</dbReference>
<feature type="domain" description="S1 motif" evidence="6">
    <location>
        <begin position="70"/>
        <end position="141"/>
    </location>
</feature>
<evidence type="ECO:0000256" key="4">
    <source>
        <dbReference type="ARBA" id="ARBA00023242"/>
    </source>
</evidence>
<dbReference type="SUPFAM" id="SSF50249">
    <property type="entry name" value="Nucleic acid-binding proteins"/>
    <property type="match status" value="6"/>
</dbReference>
<evidence type="ECO:0000256" key="3">
    <source>
        <dbReference type="ARBA" id="ARBA00022737"/>
    </source>
</evidence>
<dbReference type="InterPro" id="IPR057302">
    <property type="entry name" value="Rrp5_S1"/>
</dbReference>
<dbReference type="SMART" id="SM00386">
    <property type="entry name" value="HAT"/>
    <property type="match status" value="6"/>
</dbReference>
<feature type="compositionally biased region" description="Basic residues" evidence="5">
    <location>
        <begin position="24"/>
        <end position="33"/>
    </location>
</feature>
<sequence length="1451" mass="160969">MVRQTFEEEEAFQRGHDEEVARPPKPKRPKTQKGKIEKEKEKEKLENSEILEDMHIGRVRRLVTPEIHDGSLLIGTVRDVTEEELTLTLAYHMVAFVQRREASESQKSLLELYEPGQMVVAVVLAVSEFGGRRLRLDASLRPRLVNAGLTAQKLQKNMWLPATVVGEEEHVLSLDFGIDVAGLVKKTEFRGKVASAGSIVMVAVQAVNASVKCSLASSEPISEPLEPALLKAGLLVAARVKSISDEGLVVNFCGAGGIIHSHYAGPGEWKKNQRLAARVLAVIPGSPTLVHLALLPHILDWVPAKLQHEVGDLLEGEVLDFQRKYGCRVRCEEALGFCAMSRLSDPEKDVAASTVQLGFRTSYRVLSHNFLDGVLMLTRRPMDLTEGVLVSVAQLAPGQLVTGTVSRTADHGIQVKLSDYVSGHVHLRQLTDVPLASVPKRFQVGSKVKCRVLHVHKAKRQLTLTTKKSLVQSDFQLTANSSAKVNMLVTGYVSSIKDFGAIVSFYGGARGLLRRKEMEAEEAPALGMAVVCRVVHVDRKLDRITLSLDLEKGKSAAELAASAQEPVPKVAKAPAESGQASETVCRTVARKERRAKTIRRIKRPEEQLQPGSLVTLRVRSIAGLQLLCSAPVHVRGHVHATQLVDIGDMANHGAMPLQRLRSARILEARVLRTKQRDSETGKGDKICHVELTCRPSLMDPKDASEYEKALVRWPLLLPGTRLVAAVVSVQKSCIWMEVAPGIRGRVALLDLSPDLSVLRAVAEHFKVGQVFQAHVLRAVSSRKELDLSLLDFEAQKTCVGKLRKVHEGEAAAVFELPGRRWGSVHITELFDVWAKRPTQRLHVGSLHEVAILNDKEKLEVSLRQSQVHGHKEVQEEKRPKSAEELKVGQKVSGYVVSAVPQGVFVALSRSLTARIKLKALSDMPVMKEAVAKMHPPGSLLRDIIVVQISEGRVELSLRTGDGPGGLTCEQLSVGDVVSGKVKAVEPYGLFVRLDNSNVDAFIHKSEIADSASITVNSYAVGAKIHQAKVLKVDGSRVGLTIKPSNFSGEELEEDADSDEMPEMQELLAELQKTRKKGKKRKAEAGTAAKEAKTKEREQEGDAEVSEEEPWQPVQKSAGASFEFAEFKVDSASSSDAADEEDDEQTLQLSKRQKKAKRKEEDKELQKQEAENADGRWADDPQSVEDFERLLLTQGDTSIVWIRYMAFHLKMSDLEKARQVAERAVKHVGFADSKERFNVWVAYMNLECTFGSDETSDAIFRRAASHNEAKQVYMQLARIHERNKKPSLAVKAYEACTRKFPQSKKVWMSFLGFLYQTGDAEGARKVLPKSLAALPRQKHPVVVSKAAILEYQHGSPDRGRSIFEGLLDSYPKRTDLWSVYFDAHIKAHTPPKVPDPDCKQIRPLFLRCCAMPLKATKMRFFFKRWLDFEMKWGDAQSQEQVRAKARDFVESL</sequence>
<dbReference type="SMART" id="SM00316">
    <property type="entry name" value="S1"/>
    <property type="match status" value="9"/>
</dbReference>
<dbReference type="Gene3D" id="1.25.40.10">
    <property type="entry name" value="Tetratricopeptide repeat domain"/>
    <property type="match status" value="1"/>
</dbReference>
<keyword evidence="2" id="KW-0698">rRNA processing</keyword>
<dbReference type="InterPro" id="IPR055430">
    <property type="entry name" value="HAT_Syf1_CNRKL1_C"/>
</dbReference>
<dbReference type="Pfam" id="PF23231">
    <property type="entry name" value="HAT_Syf1_CNRKL1_C"/>
    <property type="match status" value="1"/>
</dbReference>
<dbReference type="EMBL" id="CAUJNA010000420">
    <property type="protein sequence ID" value="CAJ1376781.1"/>
    <property type="molecule type" value="Genomic_DNA"/>
</dbReference>
<keyword evidence="3" id="KW-0677">Repeat</keyword>
<dbReference type="PANTHER" id="PTHR23270:SF10">
    <property type="entry name" value="PROTEIN RRP5 HOMOLOG"/>
    <property type="match status" value="1"/>
</dbReference>
<evidence type="ECO:0000259" key="6">
    <source>
        <dbReference type="PROSITE" id="PS50126"/>
    </source>
</evidence>
<feature type="region of interest" description="Disordered" evidence="5">
    <location>
        <begin position="1"/>
        <end position="44"/>
    </location>
</feature>
<feature type="region of interest" description="Disordered" evidence="5">
    <location>
        <begin position="864"/>
        <end position="884"/>
    </location>
</feature>
<dbReference type="FunFam" id="2.40.50.140:FF:000103">
    <property type="entry name" value="protein RRP5 homolog"/>
    <property type="match status" value="1"/>
</dbReference>
<evidence type="ECO:0000313" key="8">
    <source>
        <dbReference type="Proteomes" id="UP001178507"/>
    </source>
</evidence>
<name>A0AA36HWR9_9DINO</name>